<reference evidence="1 2" key="1">
    <citation type="submission" date="2019-08" db="EMBL/GenBank/DDBJ databases">
        <title>Archangium and Cystobacter genomes.</title>
        <authorList>
            <person name="Chen I.-C.K."/>
            <person name="Wielgoss S."/>
        </authorList>
    </citation>
    <scope>NUCLEOTIDE SEQUENCE [LARGE SCALE GENOMIC DNA]</scope>
    <source>
        <strain evidence="1 2">Cbm 6</strain>
    </source>
</reference>
<dbReference type="Proteomes" id="UP001611383">
    <property type="component" value="Chromosome"/>
</dbReference>
<dbReference type="EMBL" id="CP043494">
    <property type="protein sequence ID" value="WNG45276.1"/>
    <property type="molecule type" value="Genomic_DNA"/>
</dbReference>
<dbReference type="RefSeq" id="WP_395819718.1">
    <property type="nucleotide sequence ID" value="NZ_CP043494.1"/>
</dbReference>
<keyword evidence="2" id="KW-1185">Reference proteome</keyword>
<proteinExistence type="predicted"/>
<name>A0ABY9WV59_9BACT</name>
<protein>
    <submittedName>
        <fullName evidence="1">Uncharacterized protein</fullName>
    </submittedName>
</protein>
<organism evidence="1 2">
    <name type="scientific">Archangium minus</name>
    <dbReference type="NCBI Taxonomy" id="83450"/>
    <lineage>
        <taxon>Bacteria</taxon>
        <taxon>Pseudomonadati</taxon>
        <taxon>Myxococcota</taxon>
        <taxon>Myxococcia</taxon>
        <taxon>Myxococcales</taxon>
        <taxon>Cystobacterineae</taxon>
        <taxon>Archangiaceae</taxon>
        <taxon>Archangium</taxon>
    </lineage>
</organism>
<evidence type="ECO:0000313" key="1">
    <source>
        <dbReference type="EMBL" id="WNG45276.1"/>
    </source>
</evidence>
<gene>
    <name evidence="1" type="ORF">F0U60_15030</name>
</gene>
<accession>A0ABY9WV59</accession>
<sequence>MTYGRALRIVWLPSGAWRNDYTTPWRSCDGTSSVVLGVTCWGADASTTYSREDGGPGGPQETGNAAMCPADVALSSLP</sequence>
<evidence type="ECO:0000313" key="2">
    <source>
        <dbReference type="Proteomes" id="UP001611383"/>
    </source>
</evidence>